<gene>
    <name evidence="5" type="ORF">ACGRH2_21565</name>
</gene>
<feature type="DNA-binding region" description="OmpR/PhoB-type" evidence="2">
    <location>
        <begin position="5"/>
        <end position="104"/>
    </location>
</feature>
<keyword evidence="3" id="KW-0812">Transmembrane</keyword>
<keyword evidence="3" id="KW-1133">Transmembrane helix</keyword>
<dbReference type="SUPFAM" id="SSF46894">
    <property type="entry name" value="C-terminal effector domain of the bipartite response regulators"/>
    <property type="match status" value="1"/>
</dbReference>
<comment type="caution">
    <text evidence="5">The sequence shown here is derived from an EMBL/GenBank/DDBJ whole genome shotgun (WGS) entry which is preliminary data.</text>
</comment>
<evidence type="ECO:0000256" key="1">
    <source>
        <dbReference type="ARBA" id="ARBA00023125"/>
    </source>
</evidence>
<dbReference type="EMBL" id="JBIHSF010000011">
    <property type="protein sequence ID" value="MFH0262985.1"/>
    <property type="molecule type" value="Genomic_DNA"/>
</dbReference>
<dbReference type="Gene3D" id="1.10.10.10">
    <property type="entry name" value="Winged helix-like DNA-binding domain superfamily/Winged helix DNA-binding domain"/>
    <property type="match status" value="1"/>
</dbReference>
<organism evidence="5 6">
    <name type="scientific">Vibrio barjaei</name>
    <dbReference type="NCBI Taxonomy" id="1676683"/>
    <lineage>
        <taxon>Bacteria</taxon>
        <taxon>Pseudomonadati</taxon>
        <taxon>Pseudomonadota</taxon>
        <taxon>Gammaproteobacteria</taxon>
        <taxon>Vibrionales</taxon>
        <taxon>Vibrionaceae</taxon>
        <taxon>Vibrio</taxon>
    </lineage>
</organism>
<feature type="transmembrane region" description="Helical" evidence="3">
    <location>
        <begin position="194"/>
        <end position="214"/>
    </location>
</feature>
<dbReference type="InterPro" id="IPR001867">
    <property type="entry name" value="OmpR/PhoB-type_DNA-bd"/>
</dbReference>
<dbReference type="Gene3D" id="1.25.40.10">
    <property type="entry name" value="Tetratricopeptide repeat domain"/>
    <property type="match status" value="1"/>
</dbReference>
<dbReference type="Pfam" id="PF00486">
    <property type="entry name" value="Trans_reg_C"/>
    <property type="match status" value="1"/>
</dbReference>
<evidence type="ECO:0000313" key="5">
    <source>
        <dbReference type="EMBL" id="MFH0262985.1"/>
    </source>
</evidence>
<proteinExistence type="predicted"/>
<protein>
    <submittedName>
        <fullName evidence="5">Winged helix-turn-helix domain-containing protein</fullName>
    </submittedName>
</protein>
<keyword evidence="1 2" id="KW-0238">DNA-binding</keyword>
<dbReference type="RefSeq" id="WP_394629983.1">
    <property type="nucleotide sequence ID" value="NZ_JBIHSF010000011.1"/>
</dbReference>
<keyword evidence="3" id="KW-0472">Membrane</keyword>
<dbReference type="SMART" id="SM00862">
    <property type="entry name" value="Trans_reg_C"/>
    <property type="match status" value="1"/>
</dbReference>
<dbReference type="PROSITE" id="PS51755">
    <property type="entry name" value="OMPR_PHOB"/>
    <property type="match status" value="1"/>
</dbReference>
<dbReference type="InterPro" id="IPR016032">
    <property type="entry name" value="Sig_transdc_resp-reg_C-effctor"/>
</dbReference>
<reference evidence="5 6" key="1">
    <citation type="submission" date="2024-10" db="EMBL/GenBank/DDBJ databases">
        <authorList>
            <person name="Yibar A."/>
            <person name="Saticioglu I.B."/>
            <person name="Duman M."/>
            <person name="Ajmi N."/>
            <person name="Gurler F."/>
            <person name="Ay H."/>
            <person name="Onuk E."/>
            <person name="Guler S."/>
            <person name="Romalde J.L."/>
        </authorList>
    </citation>
    <scope>NUCLEOTIDE SEQUENCE [LARGE SCALE GENOMIC DNA]</scope>
    <source>
        <strain evidence="5 6">1-TCBS-B</strain>
    </source>
</reference>
<keyword evidence="6" id="KW-1185">Reference proteome</keyword>
<accession>A0ABW7IN03</accession>
<evidence type="ECO:0000256" key="3">
    <source>
        <dbReference type="SAM" id="Phobius"/>
    </source>
</evidence>
<evidence type="ECO:0000313" key="6">
    <source>
        <dbReference type="Proteomes" id="UP001607125"/>
    </source>
</evidence>
<dbReference type="InterPro" id="IPR011990">
    <property type="entry name" value="TPR-like_helical_dom_sf"/>
</dbReference>
<dbReference type="CDD" id="cd00383">
    <property type="entry name" value="trans_reg_C"/>
    <property type="match status" value="1"/>
</dbReference>
<sequence>MKNQKVQFRIDDWVFFPYEDKFVLHGEDIVIDNRLSKLFHFLCENPDTVFSRDELINEVWNGSILTDQVITQAIFELRKILKLHGNHPYGYIVTVPKRGYKLDATVEKVIEAPQPVIETSQSGVEIPSPIVDTSESAIEQKDNMDDVSNAYANTIELPEAEVNTEVELSAAEPTRTESVAASVPKKKVGVKKRWIAAAALVALGLAVSASYMHVKQSNVAIVSPTDTIATPSYLSLEPRYIHVILEPGVVSDDLKVGFTKKLLELLKTYKDFRIIYDGPAARVAANELKFSASQRDNHDYIEIEYVNRISGHKHLDRKYRVTEEMLKPSMKKSLDDLLDSFSIEIEKTLIAELVDELPNESASMQSALASLGASYHDYTHTKALELIDEAQKQSPHNPYVVATKYIFNVSYMYLEPPQNMAQHLDSLNLEASAKFKEFAGLNKTTPRVLEATAMMALTNDKPLQAKSILQTIPHERRTVFFYILNAKASELIGNRDAAEEFYYHAVLESSTIQVLNLSEVLFFNSDLSDIKKKIETSQNKQDEV</sequence>
<name>A0ABW7IN03_9VIBR</name>
<dbReference type="InterPro" id="IPR036388">
    <property type="entry name" value="WH-like_DNA-bd_sf"/>
</dbReference>
<evidence type="ECO:0000259" key="4">
    <source>
        <dbReference type="PROSITE" id="PS51755"/>
    </source>
</evidence>
<feature type="domain" description="OmpR/PhoB-type" evidence="4">
    <location>
        <begin position="5"/>
        <end position="104"/>
    </location>
</feature>
<evidence type="ECO:0000256" key="2">
    <source>
        <dbReference type="PROSITE-ProRule" id="PRU01091"/>
    </source>
</evidence>
<dbReference type="Proteomes" id="UP001607125">
    <property type="component" value="Unassembled WGS sequence"/>
</dbReference>